<feature type="compositionally biased region" description="Basic and acidic residues" evidence="2">
    <location>
        <begin position="1371"/>
        <end position="1380"/>
    </location>
</feature>
<protein>
    <recommendedName>
        <fullName evidence="5">Sfi1 spindle body domain-containing protein</fullName>
    </recommendedName>
</protein>
<feature type="compositionally biased region" description="Gly residues" evidence="2">
    <location>
        <begin position="1385"/>
        <end position="1399"/>
    </location>
</feature>
<evidence type="ECO:0008006" key="5">
    <source>
        <dbReference type="Google" id="ProtNLM"/>
    </source>
</evidence>
<evidence type="ECO:0000256" key="2">
    <source>
        <dbReference type="SAM" id="MobiDB-lite"/>
    </source>
</evidence>
<evidence type="ECO:0000256" key="1">
    <source>
        <dbReference type="SAM" id="Coils"/>
    </source>
</evidence>
<feature type="region of interest" description="Disordered" evidence="2">
    <location>
        <begin position="1"/>
        <end position="47"/>
    </location>
</feature>
<sequence length="1422" mass="165056">KEEEEKRLKIQREYDEQQRELREEAEEREQQMAEERERMESEMSDFKRQEAERKQAAGLKMIQKMMHGCLASTLHGWKEFVKQEKHYKLVMKRFAAKMSMRSANSALIQWQHYCSERKWLRGLLNRMLGGKEVQLQSVAFKTWRDYSNQSSTEELYKELDDATEKNASLEAQFKELQAKFDMLQASLSDTLQQKQEQAMRSATKMIQMMKGKALMSTLNAWIQYTRDEKEDRVKMERFVRKWKNQGINKCFMGWIQYAAEEKKYRAIVKKFVMRMNSGCLVRCYSAWVSMIEEDKRTKVIIARFRIRMMNMEVAKSLGSWKEYVALRLRAKFLARRIINRCDNSKVLSAWIPWIEFVRWSQKEEEEEERMQFMTGAQKEEEEKRLKIQREYDEQQRELREEAEEREQQMAEERERMESEMSDFKRQEAERKQAAGLKMIQKMMHGCLASTLHGWKEFVKQEKHYKLVMKRFAAKMSMRSANSALIQWQHYCSERKWLRGLLNRMLGGKEVQLQSVAFKTWRDYSNQSTADEMYQQLNELQARVEEQTELIAQLQAQKELAESQVSETMKQKQEQAMRSATKMIQMMKGKALMSTLNAWIQYTRDEKEDRVKMERFVRKWKNQGINKCFMGWIQYVAEEKKYRAIVKKFVMRMNSGCLVRCFSAWAGSIAEDKRTKVIIARFRTRMMNMEIAKSLGSWKEYVALRLRAKFLARRIINRCDNSKVLSAWIPWIEFVRWSQIQEDEAEQLKFMSEAQQKEELLRRQHEQERGEIESKLQQERDETMAKLEAIKKREEERQDRILKKMIQKIMFGCLAFTLNGWKEYVKTEKYNRTVMTRFAKKMSMRSVNSALAQWQHYASERKWLRGLLNRLLGGREMLMKSAGFKAWHINTHKHALHSKHNDELDKMRAQLHEAHSFHEEHKKSADEQKQEMQDKLLKKMIYTMQNASLGRCFTDWHLGVQYRKQSRKLIFKVMGRVTNRDISAGFQKWREFLSEEKIRQESFARTKAIRERAMSILADNANRIHLKQTKTKQAFVKWMLATYTVTLSGRAVKRLDNFMLMFAHAFSSAKDTTTLVHVACECLQSMIAGAAGTLMVLDKKAHEMWTVKHGAERRNPIHQGILGFVGKTSQSVYADLFKDERYNPSIDDVMLAKGESPSGSGGAKTWWGSNMPKINAGAGSPVVLAIPVRDYDGVTVAVLAAVRVHADEGHSVKPFNPNDALALAVLSCYVGGHMEKLSGRSRDRQVGVADVMKAMPEGVSDGQGQRQQQQARDAMLSPMHNERSNLNSLVQKMEHKASTMEEQASKMQYSTRNLEKRVAAMSSYAKDLEVKIGGAPGLARDRSVSYGSGSGGGGGYGDDDSAASTVVGGAGRGDRSFHKAVSDLTGRGGGDTAGSGGGSAGHQAWQQHTAALQKLFAVEKDLK</sequence>
<dbReference type="InterPro" id="IPR031440">
    <property type="entry name" value="DUF4670"/>
</dbReference>
<gene>
    <name evidence="3" type="ORF">TeGR_g6938</name>
</gene>
<dbReference type="SUPFAM" id="SSF55781">
    <property type="entry name" value="GAF domain-like"/>
    <property type="match status" value="1"/>
</dbReference>
<dbReference type="Gene3D" id="3.30.450.40">
    <property type="match status" value="1"/>
</dbReference>
<feature type="coiled-coil region" evidence="1">
    <location>
        <begin position="750"/>
        <end position="803"/>
    </location>
</feature>
<evidence type="ECO:0000313" key="4">
    <source>
        <dbReference type="Proteomes" id="UP001165060"/>
    </source>
</evidence>
<keyword evidence="1" id="KW-0175">Coiled coil</keyword>
<keyword evidence="4" id="KW-1185">Reference proteome</keyword>
<organism evidence="3 4">
    <name type="scientific">Tetraparma gracilis</name>
    <dbReference type="NCBI Taxonomy" id="2962635"/>
    <lineage>
        <taxon>Eukaryota</taxon>
        <taxon>Sar</taxon>
        <taxon>Stramenopiles</taxon>
        <taxon>Ochrophyta</taxon>
        <taxon>Bolidophyceae</taxon>
        <taxon>Parmales</taxon>
        <taxon>Triparmaceae</taxon>
        <taxon>Tetraparma</taxon>
    </lineage>
</organism>
<dbReference type="EMBL" id="BRYB01000282">
    <property type="protein sequence ID" value="GMI26942.1"/>
    <property type="molecule type" value="Genomic_DNA"/>
</dbReference>
<feature type="coiled-coil region" evidence="1">
    <location>
        <begin position="529"/>
        <end position="570"/>
    </location>
</feature>
<evidence type="ECO:0000313" key="3">
    <source>
        <dbReference type="EMBL" id="GMI26942.1"/>
    </source>
</evidence>
<feature type="region of interest" description="Disordered" evidence="2">
    <location>
        <begin position="1336"/>
        <end position="1404"/>
    </location>
</feature>
<proteinExistence type="predicted"/>
<dbReference type="Proteomes" id="UP001165060">
    <property type="component" value="Unassembled WGS sequence"/>
</dbReference>
<reference evidence="3 4" key="1">
    <citation type="journal article" date="2023" name="Commun. Biol.">
        <title>Genome analysis of Parmales, the sister group of diatoms, reveals the evolutionary specialization of diatoms from phago-mixotrophs to photoautotrophs.</title>
        <authorList>
            <person name="Ban H."/>
            <person name="Sato S."/>
            <person name="Yoshikawa S."/>
            <person name="Yamada K."/>
            <person name="Nakamura Y."/>
            <person name="Ichinomiya M."/>
            <person name="Sato N."/>
            <person name="Blanc-Mathieu R."/>
            <person name="Endo H."/>
            <person name="Kuwata A."/>
            <person name="Ogata H."/>
        </authorList>
    </citation>
    <scope>NUCLEOTIDE SEQUENCE [LARGE SCALE GENOMIC DNA]</scope>
</reference>
<comment type="caution">
    <text evidence="3">The sequence shown here is derived from an EMBL/GenBank/DDBJ whole genome shotgun (WGS) entry which is preliminary data.</text>
</comment>
<feature type="compositionally biased region" description="Basic and acidic residues" evidence="2">
    <location>
        <begin position="28"/>
        <end position="47"/>
    </location>
</feature>
<dbReference type="PANTHER" id="PTHR21937">
    <property type="entry name" value="CCDC66 DOMAIN-CONTAINING PROTEIN"/>
    <property type="match status" value="1"/>
</dbReference>
<feature type="region of interest" description="Disordered" evidence="2">
    <location>
        <begin position="396"/>
        <end position="424"/>
    </location>
</feature>
<feature type="coiled-coil region" evidence="1">
    <location>
        <begin position="152"/>
        <end position="186"/>
    </location>
</feature>
<accession>A0ABQ6MID1</accession>
<name>A0ABQ6MID1_9STRA</name>
<feature type="compositionally biased region" description="Basic and acidic residues" evidence="2">
    <location>
        <begin position="1"/>
        <end position="22"/>
    </location>
</feature>
<feature type="non-terminal residue" evidence="3">
    <location>
        <position position="1"/>
    </location>
</feature>
<dbReference type="PANTHER" id="PTHR21937:SF6">
    <property type="entry name" value="CCDC66 DOMAIN-CONTAINING PROTEIN"/>
    <property type="match status" value="1"/>
</dbReference>
<feature type="compositionally biased region" description="Basic and acidic residues" evidence="2">
    <location>
        <begin position="405"/>
        <end position="424"/>
    </location>
</feature>
<dbReference type="InterPro" id="IPR029016">
    <property type="entry name" value="GAF-like_dom_sf"/>
</dbReference>